<dbReference type="AlphaFoldDB" id="A0A4R4E8A9"/>
<gene>
    <name evidence="2" type="ORF">E0485_20285</name>
</gene>
<dbReference type="EMBL" id="SKFG01000028">
    <property type="protein sequence ID" value="TCZ74018.1"/>
    <property type="molecule type" value="Genomic_DNA"/>
</dbReference>
<keyword evidence="1" id="KW-1133">Transmembrane helix</keyword>
<evidence type="ECO:0000313" key="3">
    <source>
        <dbReference type="Proteomes" id="UP000295418"/>
    </source>
</evidence>
<keyword evidence="1" id="KW-0472">Membrane</keyword>
<keyword evidence="3" id="KW-1185">Reference proteome</keyword>
<proteinExistence type="predicted"/>
<dbReference type="Proteomes" id="UP000295418">
    <property type="component" value="Unassembled WGS sequence"/>
</dbReference>
<organism evidence="2 3">
    <name type="scientific">Paenibacillus albiflavus</name>
    <dbReference type="NCBI Taxonomy" id="2545760"/>
    <lineage>
        <taxon>Bacteria</taxon>
        <taxon>Bacillati</taxon>
        <taxon>Bacillota</taxon>
        <taxon>Bacilli</taxon>
        <taxon>Bacillales</taxon>
        <taxon>Paenibacillaceae</taxon>
        <taxon>Paenibacillus</taxon>
    </lineage>
</organism>
<reference evidence="2 3" key="1">
    <citation type="submission" date="2019-03" db="EMBL/GenBank/DDBJ databases">
        <authorList>
            <person name="Kim M.K.M."/>
        </authorList>
    </citation>
    <scope>NUCLEOTIDE SEQUENCE [LARGE SCALE GENOMIC DNA]</scope>
    <source>
        <strain evidence="2 3">18JY21-1</strain>
    </source>
</reference>
<sequence length="78" mass="8493">MKTVSDILFFVALGLIVISVISNVSAGPKPITGYDGVPIDNKSDVIGQQDNALRRLFKSWLLRIGLIVFAISILTSYL</sequence>
<evidence type="ECO:0000256" key="1">
    <source>
        <dbReference type="SAM" id="Phobius"/>
    </source>
</evidence>
<dbReference type="RefSeq" id="WP_132419897.1">
    <property type="nucleotide sequence ID" value="NZ_SKFG01000028.1"/>
</dbReference>
<feature type="transmembrane region" description="Helical" evidence="1">
    <location>
        <begin position="60"/>
        <end position="77"/>
    </location>
</feature>
<accession>A0A4R4E8A9</accession>
<keyword evidence="1" id="KW-0812">Transmembrane</keyword>
<comment type="caution">
    <text evidence="2">The sequence shown here is derived from an EMBL/GenBank/DDBJ whole genome shotgun (WGS) entry which is preliminary data.</text>
</comment>
<evidence type="ECO:0000313" key="2">
    <source>
        <dbReference type="EMBL" id="TCZ74018.1"/>
    </source>
</evidence>
<name>A0A4R4E8A9_9BACL</name>
<dbReference type="OrthoDB" id="1029638at2"/>
<protein>
    <submittedName>
        <fullName evidence="2">Uncharacterized protein</fullName>
    </submittedName>
</protein>